<gene>
    <name evidence="2" type="ORF">SAMN05216480_111125</name>
</gene>
<sequence>MYKFYTHCLQWNQCVYTIWVTFGFFTLALILWHSIKKRIFELLKFIDLSVSLLNTDSEVSFLKGTWEWRETKFVDSTAPLLVRYKRLKNSVHQYHIHMAENGVILYLRDNEIYKEQEILEVQKIEHIEIKVLLLHVLENGIKKTVEIQRLYDQDIMNVMYEFPYTKADNGTYNWFYKVK</sequence>
<feature type="transmembrane region" description="Helical" evidence="1">
    <location>
        <begin position="16"/>
        <end position="35"/>
    </location>
</feature>
<keyword evidence="1" id="KW-1133">Transmembrane helix</keyword>
<dbReference type="RefSeq" id="WP_143106425.1">
    <property type="nucleotide sequence ID" value="NZ_FPBK01000011.1"/>
</dbReference>
<dbReference type="Proteomes" id="UP000199138">
    <property type="component" value="Unassembled WGS sequence"/>
</dbReference>
<name>A0A1I7HY65_9FLAO</name>
<evidence type="ECO:0000256" key="1">
    <source>
        <dbReference type="SAM" id="Phobius"/>
    </source>
</evidence>
<dbReference type="STRING" id="1224947.SAMN05216480_111125"/>
<dbReference type="EMBL" id="FPBK01000011">
    <property type="protein sequence ID" value="SFU65426.1"/>
    <property type="molecule type" value="Genomic_DNA"/>
</dbReference>
<dbReference type="AlphaFoldDB" id="A0A1I7HY65"/>
<protein>
    <submittedName>
        <fullName evidence="2">Uncharacterized protein</fullName>
    </submittedName>
</protein>
<keyword evidence="1" id="KW-0472">Membrane</keyword>
<organism evidence="2 3">
    <name type="scientific">Pustulibacterium marinum</name>
    <dbReference type="NCBI Taxonomy" id="1224947"/>
    <lineage>
        <taxon>Bacteria</taxon>
        <taxon>Pseudomonadati</taxon>
        <taxon>Bacteroidota</taxon>
        <taxon>Flavobacteriia</taxon>
        <taxon>Flavobacteriales</taxon>
        <taxon>Flavobacteriaceae</taxon>
        <taxon>Pustulibacterium</taxon>
    </lineage>
</organism>
<accession>A0A1I7HY65</accession>
<evidence type="ECO:0000313" key="3">
    <source>
        <dbReference type="Proteomes" id="UP000199138"/>
    </source>
</evidence>
<reference evidence="2 3" key="1">
    <citation type="submission" date="2016-10" db="EMBL/GenBank/DDBJ databases">
        <authorList>
            <person name="de Groot N.N."/>
        </authorList>
    </citation>
    <scope>NUCLEOTIDE SEQUENCE [LARGE SCALE GENOMIC DNA]</scope>
    <source>
        <strain evidence="2 3">CGMCC 1.12333</strain>
    </source>
</reference>
<proteinExistence type="predicted"/>
<keyword evidence="3" id="KW-1185">Reference proteome</keyword>
<keyword evidence="1" id="KW-0812">Transmembrane</keyword>
<evidence type="ECO:0000313" key="2">
    <source>
        <dbReference type="EMBL" id="SFU65426.1"/>
    </source>
</evidence>